<evidence type="ECO:0000313" key="2">
    <source>
        <dbReference type="EMBL" id="MCS0597316.1"/>
    </source>
</evidence>
<evidence type="ECO:0008006" key="4">
    <source>
        <dbReference type="Google" id="ProtNLM"/>
    </source>
</evidence>
<dbReference type="Proteomes" id="UP001206572">
    <property type="component" value="Unassembled WGS sequence"/>
</dbReference>
<accession>A0ABT2AME1</accession>
<feature type="chain" id="PRO_5046506579" description="Lysozyme inhibitor" evidence="1">
    <location>
        <begin position="23"/>
        <end position="124"/>
    </location>
</feature>
<protein>
    <recommendedName>
        <fullName evidence="4">Lysozyme inhibitor</fullName>
    </recommendedName>
</protein>
<organism evidence="2 3">
    <name type="scientific">Massilia agri</name>
    <dbReference type="NCBI Taxonomy" id="1886785"/>
    <lineage>
        <taxon>Bacteria</taxon>
        <taxon>Pseudomonadati</taxon>
        <taxon>Pseudomonadota</taxon>
        <taxon>Betaproteobacteria</taxon>
        <taxon>Burkholderiales</taxon>
        <taxon>Oxalobacteraceae</taxon>
        <taxon>Telluria group</taxon>
        <taxon>Massilia</taxon>
    </lineage>
</organism>
<dbReference type="RefSeq" id="WP_258828343.1">
    <property type="nucleotide sequence ID" value="NZ_JANUHA010000008.1"/>
</dbReference>
<reference evidence="2 3" key="1">
    <citation type="submission" date="2022-08" db="EMBL/GenBank/DDBJ databases">
        <title>Reclassification of Massilia species as members of the genera Telluria, Duganella, Pseudoduganella, Mokoshia gen. nov. and Zemynaea gen. nov. using orthogonal and non-orthogonal genome-based approaches.</title>
        <authorList>
            <person name="Bowman J.P."/>
        </authorList>
    </citation>
    <scope>NUCLEOTIDE SEQUENCE [LARGE SCALE GENOMIC DNA]</scope>
    <source>
        <strain evidence="2 3">JCM 31661</strain>
    </source>
</reference>
<evidence type="ECO:0000256" key="1">
    <source>
        <dbReference type="SAM" id="SignalP"/>
    </source>
</evidence>
<evidence type="ECO:0000313" key="3">
    <source>
        <dbReference type="Proteomes" id="UP001206572"/>
    </source>
</evidence>
<proteinExistence type="predicted"/>
<keyword evidence="1" id="KW-0732">Signal</keyword>
<name>A0ABT2AME1_9BURK</name>
<gene>
    <name evidence="2" type="ORF">NX780_13265</name>
</gene>
<dbReference type="EMBL" id="JANUHA010000008">
    <property type="protein sequence ID" value="MCS0597316.1"/>
    <property type="molecule type" value="Genomic_DNA"/>
</dbReference>
<keyword evidence="3" id="KW-1185">Reference proteome</keyword>
<feature type="signal peptide" evidence="1">
    <location>
        <begin position="1"/>
        <end position="22"/>
    </location>
</feature>
<sequence length="124" mass="13770">MRKFTMLIAAACLLAAPFVARAECSRPVSRLALVDAARQAASPMGGSVHGLYTLSNGQRLRLMDHYGDLVAIFEGRQLVRLQEAGPNRYASREGDVQLNWAPRDGEIRLHYQADSQGRLRRSCE</sequence>
<comment type="caution">
    <text evidence="2">The sequence shown here is derived from an EMBL/GenBank/DDBJ whole genome shotgun (WGS) entry which is preliminary data.</text>
</comment>